<evidence type="ECO:0000256" key="3">
    <source>
        <dbReference type="ARBA" id="ARBA00012187"/>
    </source>
</evidence>
<keyword evidence="12" id="KW-0805">Transcription regulation</keyword>
<keyword evidence="14" id="KW-0539">Nucleus</keyword>
<dbReference type="InterPro" id="IPR047266">
    <property type="entry name" value="KMT5A-like_SET"/>
</dbReference>
<dbReference type="GO" id="GO:0006357">
    <property type="term" value="P:regulation of transcription by RNA polymerase II"/>
    <property type="evidence" value="ECO:0007669"/>
    <property type="project" value="TreeGrafter"/>
</dbReference>
<dbReference type="GO" id="GO:0043516">
    <property type="term" value="P:regulation of DNA damage response, signal transduction by p53 class mediator"/>
    <property type="evidence" value="ECO:0007669"/>
    <property type="project" value="TreeGrafter"/>
</dbReference>
<keyword evidence="10" id="KW-0498">Mitosis</keyword>
<feature type="region of interest" description="Disordered" evidence="20">
    <location>
        <begin position="65"/>
        <end position="85"/>
    </location>
</feature>
<evidence type="ECO:0000256" key="5">
    <source>
        <dbReference type="ARBA" id="ARBA00022491"/>
    </source>
</evidence>
<sequence length="672" mass="75046">MVRRRATKVAALTGGGARSANSNLLENGELKSTVGCTHLDEQYFASPKRKDCKIDNCLMEKVGNKEHQSEKEVKTHGKTKSYPSATGKVRAERGGIAGRTIENFFKAKTAANNAKLEDTSVTKTETISCTENEEYLYEDLPHYNNIHPPTPDTPCELDEDTNDSEFSSQLTEGTVYGSDFLTHRSQLRDSHSSTGSACTNISTSENIFLQEPVLTLNVDKTLNQASSIKINTSLEVEPIFSSPPALTSALNGRFNQIVTLNISPCKKLDTFSCEAPNMAIVALQGDDLVEEIIDNDNDNSSCDSGVAFTNTVNRDVLLTEQNDKIVSVVTDNGNKHRRKPATPHRIVCPSPIKTMPPMISPMCAVVNGRISSPSGCKLNREHLSPRKSPRKMASSNSKTRRRLNTQKELSALNNVEEAVKLLPEECAVAMNYNEPDKFIQHEINDCEKREEQQQKCATIMNTLKQPQKLVAPKSHVVKMQTHKPKLVNGRPLATTNNNHTLKECFPVRRSVRKTKTAVNEEIMRNLERAILEERADGLKVAHFEGKGRGVVAERHFQRGEFVVEYIGDLIPLTEASAREKRYALDENAGCYMYYFRHQNQQYCIDATADTGKLGRLVNHSRNGNLITKVVVVKQRPHLILVAKDDIEPGEELTYDYGDRSKESLLHHPWLAF</sequence>
<feature type="domain" description="SET" evidence="21">
    <location>
        <begin position="536"/>
        <end position="657"/>
    </location>
</feature>
<protein>
    <recommendedName>
        <fullName evidence="18">Histone-lysine N-methyltransferase Set8</fullName>
        <ecNumber evidence="3">2.1.1.361</ecNumber>
    </recommendedName>
    <alternativeName>
        <fullName evidence="19">PR/SET domain-containing protein 07</fullName>
    </alternativeName>
</protein>
<dbReference type="EMBL" id="GDHF01004096">
    <property type="protein sequence ID" value="JAI48218.1"/>
    <property type="molecule type" value="Transcribed_RNA"/>
</dbReference>
<dbReference type="GO" id="GO:0005634">
    <property type="term" value="C:nucleus"/>
    <property type="evidence" value="ECO:0007669"/>
    <property type="project" value="UniProtKB-SubCell"/>
</dbReference>
<dbReference type="EC" id="2.1.1.361" evidence="3"/>
<dbReference type="CTD" id="41743"/>
<evidence type="ECO:0000256" key="12">
    <source>
        <dbReference type="ARBA" id="ARBA00023015"/>
    </source>
</evidence>
<gene>
    <name evidence="22" type="primary">pr-set7_3</name>
    <name evidence="23" type="synonym">pr-set7_5</name>
    <name evidence="23" type="ORF">c1_g1_i3</name>
    <name evidence="22" type="ORF">c1_g1_i4</name>
</gene>
<dbReference type="GO" id="GO:0032259">
    <property type="term" value="P:methylation"/>
    <property type="evidence" value="ECO:0007669"/>
    <property type="project" value="UniProtKB-KW"/>
</dbReference>
<keyword evidence="8 22" id="KW-0808">Transferase</keyword>
<proteinExistence type="predicted"/>
<evidence type="ECO:0000256" key="10">
    <source>
        <dbReference type="ARBA" id="ARBA00022776"/>
    </source>
</evidence>
<dbReference type="InterPro" id="IPR016858">
    <property type="entry name" value="KMT5A-like"/>
</dbReference>
<evidence type="ECO:0000256" key="16">
    <source>
        <dbReference type="ARBA" id="ARBA00047784"/>
    </source>
</evidence>
<dbReference type="GO" id="GO:0051301">
    <property type="term" value="P:cell division"/>
    <property type="evidence" value="ECO:0007669"/>
    <property type="project" value="UniProtKB-KW"/>
</dbReference>
<dbReference type="SMART" id="SM00317">
    <property type="entry name" value="SET"/>
    <property type="match status" value="1"/>
</dbReference>
<keyword evidence="13" id="KW-0804">Transcription</keyword>
<evidence type="ECO:0000256" key="1">
    <source>
        <dbReference type="ARBA" id="ARBA00004123"/>
    </source>
</evidence>
<evidence type="ECO:0000256" key="7">
    <source>
        <dbReference type="ARBA" id="ARBA00022618"/>
    </source>
</evidence>
<dbReference type="GO" id="GO:0005700">
    <property type="term" value="C:polytene chromosome"/>
    <property type="evidence" value="ECO:0007669"/>
    <property type="project" value="TreeGrafter"/>
</dbReference>
<dbReference type="FunFam" id="2.170.270.10:FF:000053">
    <property type="entry name" value="Histone-lysine N-methyltransferase"/>
    <property type="match status" value="1"/>
</dbReference>
<comment type="subcellular location">
    <subcellularLocation>
        <location evidence="2">Chromosome</location>
    </subcellularLocation>
    <subcellularLocation>
        <location evidence="1">Nucleus</location>
    </subcellularLocation>
</comment>
<dbReference type="EMBL" id="GDHF01031770">
    <property type="protein sequence ID" value="JAI20544.1"/>
    <property type="molecule type" value="Transcribed_RNA"/>
</dbReference>
<evidence type="ECO:0000256" key="11">
    <source>
        <dbReference type="ARBA" id="ARBA00022853"/>
    </source>
</evidence>
<dbReference type="PROSITE" id="PS50280">
    <property type="entry name" value="SET"/>
    <property type="match status" value="1"/>
</dbReference>
<dbReference type="Pfam" id="PF00856">
    <property type="entry name" value="SET"/>
    <property type="match status" value="1"/>
</dbReference>
<comment type="catalytic activity">
    <reaction evidence="16">
        <text>L-lysyl(20)-[histone H4] + S-adenosyl-L-methionine = N(6)-methyl-L-lysyl(20)-[histone H4] + S-adenosyl-L-homocysteine + H(+)</text>
        <dbReference type="Rhea" id="RHEA:60344"/>
        <dbReference type="Rhea" id="RHEA-COMP:15554"/>
        <dbReference type="Rhea" id="RHEA-COMP:15555"/>
        <dbReference type="ChEBI" id="CHEBI:15378"/>
        <dbReference type="ChEBI" id="CHEBI:29969"/>
        <dbReference type="ChEBI" id="CHEBI:57856"/>
        <dbReference type="ChEBI" id="CHEBI:59789"/>
        <dbReference type="ChEBI" id="CHEBI:61929"/>
        <dbReference type="EC" id="2.1.1.361"/>
    </reaction>
</comment>
<dbReference type="AlphaFoldDB" id="A0A0K8U1C0"/>
<dbReference type="GO" id="GO:0140944">
    <property type="term" value="F:histone H4K20 monomethyltransferase activity"/>
    <property type="evidence" value="ECO:0007669"/>
    <property type="project" value="UniProtKB-EC"/>
</dbReference>
<evidence type="ECO:0000259" key="21">
    <source>
        <dbReference type="PROSITE" id="PS50280"/>
    </source>
</evidence>
<evidence type="ECO:0000256" key="14">
    <source>
        <dbReference type="ARBA" id="ARBA00023242"/>
    </source>
</evidence>
<evidence type="ECO:0000256" key="6">
    <source>
        <dbReference type="ARBA" id="ARBA00022603"/>
    </source>
</evidence>
<feature type="compositionally biased region" description="Basic and acidic residues" evidence="20">
    <location>
        <begin position="65"/>
        <end position="75"/>
    </location>
</feature>
<dbReference type="InterPro" id="IPR001214">
    <property type="entry name" value="SET_dom"/>
</dbReference>
<keyword evidence="5" id="KW-0678">Repressor</keyword>
<evidence type="ECO:0000256" key="8">
    <source>
        <dbReference type="ARBA" id="ARBA00022679"/>
    </source>
</evidence>
<evidence type="ECO:0000256" key="18">
    <source>
        <dbReference type="ARBA" id="ARBA00067793"/>
    </source>
</evidence>
<evidence type="ECO:0000313" key="23">
    <source>
        <dbReference type="EMBL" id="JAI48218.1"/>
    </source>
</evidence>
<keyword evidence="6 22" id="KW-0489">Methyltransferase</keyword>
<name>A0A0K8U1C0_BACLA</name>
<evidence type="ECO:0000256" key="17">
    <source>
        <dbReference type="ARBA" id="ARBA00055520"/>
    </source>
</evidence>
<keyword evidence="4" id="KW-0158">Chromosome</keyword>
<dbReference type="CDD" id="cd10528">
    <property type="entry name" value="SET_SETD8"/>
    <property type="match status" value="1"/>
</dbReference>
<comment type="function">
    <text evidence="17">Histone methyltransferase that specifically monomethylates 'Lys-20' of histone H4. H4 'Lys-20' monomethylation is enriched during mitosis and represents a specific tag for epigenetic transcriptional repression. Mainly functions in euchromatin regions, thereby playing a central role in the silencing of euchromatic genes. Required for cell proliferation, possibly by contributing to the maintenance of proper higher-order structure of DNA and chromosome condensation during mitosis.</text>
</comment>
<keyword evidence="15" id="KW-0131">Cell cycle</keyword>
<evidence type="ECO:0000256" key="15">
    <source>
        <dbReference type="ARBA" id="ARBA00023306"/>
    </source>
</evidence>
<dbReference type="OrthoDB" id="5560686at2759"/>
<feature type="region of interest" description="Disordered" evidence="20">
    <location>
        <begin position="374"/>
        <end position="404"/>
    </location>
</feature>
<reference evidence="22" key="1">
    <citation type="submission" date="2015-06" db="EMBL/GenBank/DDBJ databases">
        <authorList>
            <person name="Hoefler B.C."/>
            <person name="Straight P.D."/>
        </authorList>
    </citation>
    <scope>NUCLEOTIDE SEQUENCE</scope>
</reference>
<dbReference type="InterPro" id="IPR046341">
    <property type="entry name" value="SET_dom_sf"/>
</dbReference>
<dbReference type="Gene3D" id="2.170.270.10">
    <property type="entry name" value="SET domain"/>
    <property type="match status" value="1"/>
</dbReference>
<evidence type="ECO:0000256" key="2">
    <source>
        <dbReference type="ARBA" id="ARBA00004286"/>
    </source>
</evidence>
<keyword evidence="11" id="KW-0156">Chromatin regulator</keyword>
<evidence type="ECO:0000256" key="13">
    <source>
        <dbReference type="ARBA" id="ARBA00023163"/>
    </source>
</evidence>
<organism evidence="22">
    <name type="scientific">Bactrocera latifrons</name>
    <name type="common">Malaysian fruit fly</name>
    <name type="synonym">Chaetodacus latifrons</name>
    <dbReference type="NCBI Taxonomy" id="174628"/>
    <lineage>
        <taxon>Eukaryota</taxon>
        <taxon>Metazoa</taxon>
        <taxon>Ecdysozoa</taxon>
        <taxon>Arthropoda</taxon>
        <taxon>Hexapoda</taxon>
        <taxon>Insecta</taxon>
        <taxon>Pterygota</taxon>
        <taxon>Neoptera</taxon>
        <taxon>Endopterygota</taxon>
        <taxon>Diptera</taxon>
        <taxon>Brachycera</taxon>
        <taxon>Muscomorpha</taxon>
        <taxon>Tephritoidea</taxon>
        <taxon>Tephritidae</taxon>
        <taxon>Bactrocera</taxon>
        <taxon>Bactrocera</taxon>
    </lineage>
</organism>
<dbReference type="GeneID" id="108967650"/>
<dbReference type="PANTHER" id="PTHR46167">
    <property type="entry name" value="N-LYSINE METHYLTRANSFERASE KMT5A"/>
    <property type="match status" value="1"/>
</dbReference>
<evidence type="ECO:0000256" key="9">
    <source>
        <dbReference type="ARBA" id="ARBA00022691"/>
    </source>
</evidence>
<dbReference type="PANTHER" id="PTHR46167:SF1">
    <property type="entry name" value="N-LYSINE METHYLTRANSFERASE KMT5A"/>
    <property type="match status" value="1"/>
</dbReference>
<dbReference type="InterPro" id="IPR051760">
    <property type="entry name" value="KMT5A"/>
</dbReference>
<dbReference type="SUPFAM" id="SSF82199">
    <property type="entry name" value="SET domain"/>
    <property type="match status" value="1"/>
</dbReference>
<evidence type="ECO:0000256" key="19">
    <source>
        <dbReference type="ARBA" id="ARBA00081773"/>
    </source>
</evidence>
<evidence type="ECO:0000256" key="4">
    <source>
        <dbReference type="ARBA" id="ARBA00022454"/>
    </source>
</evidence>
<dbReference type="PROSITE" id="PS51571">
    <property type="entry name" value="SAM_MT43_PR_SET"/>
    <property type="match status" value="1"/>
</dbReference>
<keyword evidence="7" id="KW-0132">Cell division</keyword>
<keyword evidence="9" id="KW-0949">S-adenosyl-L-methionine</keyword>
<evidence type="ECO:0000256" key="20">
    <source>
        <dbReference type="SAM" id="MobiDB-lite"/>
    </source>
</evidence>
<evidence type="ECO:0000313" key="22">
    <source>
        <dbReference type="EMBL" id="JAI20544.1"/>
    </source>
</evidence>
<accession>A0A0K8U1C0</accession>